<keyword evidence="5" id="KW-0813">Transport</keyword>
<dbReference type="Gene3D" id="3.40.190.10">
    <property type="entry name" value="Periplasmic binding protein-like II"/>
    <property type="match status" value="2"/>
</dbReference>
<evidence type="ECO:0000313" key="8">
    <source>
        <dbReference type="Proteomes" id="UP000603602"/>
    </source>
</evidence>
<dbReference type="RefSeq" id="WP_187716794.1">
    <property type="nucleotide sequence ID" value="NZ_JACTAH010000001.1"/>
</dbReference>
<name>A0ABR9B6T5_9RHOO</name>
<evidence type="ECO:0000256" key="3">
    <source>
        <dbReference type="ARBA" id="ARBA00011557"/>
    </source>
</evidence>
<evidence type="ECO:0000256" key="5">
    <source>
        <dbReference type="ARBA" id="ARBA00022448"/>
    </source>
</evidence>
<comment type="similarity">
    <text evidence="2">Belongs to the bacterial solute-binding protein 1 family.</text>
</comment>
<reference evidence="8" key="1">
    <citation type="submission" date="2023-07" db="EMBL/GenBank/DDBJ databases">
        <title>Thauera sp. CAU 1555 isolated from sand of Yaerae Beach.</title>
        <authorList>
            <person name="Kim W."/>
        </authorList>
    </citation>
    <scope>NUCLEOTIDE SEQUENCE [LARGE SCALE GENOMIC DNA]</scope>
    <source>
        <strain evidence="8">CAU 1555</strain>
    </source>
</reference>
<evidence type="ECO:0000256" key="2">
    <source>
        <dbReference type="ARBA" id="ARBA00008520"/>
    </source>
</evidence>
<comment type="subcellular location">
    <subcellularLocation>
        <location evidence="1">Periplasm</location>
    </subcellularLocation>
</comment>
<dbReference type="PANTHER" id="PTHR43649:SF31">
    <property type="entry name" value="SN-GLYCEROL-3-PHOSPHATE-BINDING PERIPLASMIC PROTEIN UGPB"/>
    <property type="match status" value="1"/>
</dbReference>
<dbReference type="SUPFAM" id="SSF53850">
    <property type="entry name" value="Periplasmic binding protein-like II"/>
    <property type="match status" value="1"/>
</dbReference>
<dbReference type="InterPro" id="IPR006059">
    <property type="entry name" value="SBP"/>
</dbReference>
<evidence type="ECO:0000256" key="1">
    <source>
        <dbReference type="ARBA" id="ARBA00004418"/>
    </source>
</evidence>
<protein>
    <recommendedName>
        <fullName evidence="4">sn-glycerol-3-phosphate-binding periplasmic protein UgpB</fullName>
    </recommendedName>
</protein>
<dbReference type="Pfam" id="PF13416">
    <property type="entry name" value="SBP_bac_8"/>
    <property type="match status" value="1"/>
</dbReference>
<keyword evidence="6" id="KW-0732">Signal</keyword>
<dbReference type="InterPro" id="IPR050490">
    <property type="entry name" value="Bact_solute-bd_prot1"/>
</dbReference>
<evidence type="ECO:0000256" key="4">
    <source>
        <dbReference type="ARBA" id="ARBA00017470"/>
    </source>
</evidence>
<proteinExistence type="inferred from homology"/>
<accession>A0ABR9B6T5</accession>
<dbReference type="PANTHER" id="PTHR43649">
    <property type="entry name" value="ARABINOSE-BINDING PROTEIN-RELATED"/>
    <property type="match status" value="1"/>
</dbReference>
<gene>
    <name evidence="7" type="ORF">IFO67_03760</name>
</gene>
<comment type="caution">
    <text evidence="7">The sequence shown here is derived from an EMBL/GenBank/DDBJ whole genome shotgun (WGS) entry which is preliminary data.</text>
</comment>
<evidence type="ECO:0000256" key="6">
    <source>
        <dbReference type="ARBA" id="ARBA00022729"/>
    </source>
</evidence>
<organism evidence="7 8">
    <name type="scientific">Thauera sedimentorum</name>
    <dbReference type="NCBI Taxonomy" id="2767595"/>
    <lineage>
        <taxon>Bacteria</taxon>
        <taxon>Pseudomonadati</taxon>
        <taxon>Pseudomonadota</taxon>
        <taxon>Betaproteobacteria</taxon>
        <taxon>Rhodocyclales</taxon>
        <taxon>Zoogloeaceae</taxon>
        <taxon>Thauera</taxon>
    </lineage>
</organism>
<keyword evidence="8" id="KW-1185">Reference proteome</keyword>
<sequence>MLLPAAPSLAQPLAARASTVQDAQEIELAHRFDLARTEALQALVDRFNAGSKDYRIVLTRRDWQQEALPHLMVLEGEEEERFLAGKPRYRPLHELMRAAGVPLKSGRPPVTMTRKPVDGQGRLQALPVGLTTPVLYVNREAFRRAGLDPAVPINTWQDLQNALGQLFDTGHACPYTVSEPGRVMVENLSAWHNVPVTARRGRTDAPAFNGMVQIKHVAMMASWYRARYLHIFGRGPEAERRFASGECAVIAAPSASWAAFRRQTGLDVGVLRLPFYDDFPGAPQNTLADGASLWVAVGKKPAEYRAMARFIDYWLKPENQLAWQRDAGFLPLNSAGLPAGASELAGADLDNLRVAVGQLNNKPATQESSASALVGRDGVRRILDEELDAVWADLKPAKEALDTAVMRLGAPPVR</sequence>
<evidence type="ECO:0000313" key="7">
    <source>
        <dbReference type="EMBL" id="MBD8501987.1"/>
    </source>
</evidence>
<dbReference type="Proteomes" id="UP000603602">
    <property type="component" value="Unassembled WGS sequence"/>
</dbReference>
<dbReference type="EMBL" id="JACYTO010000001">
    <property type="protein sequence ID" value="MBD8501987.1"/>
    <property type="molecule type" value="Genomic_DNA"/>
</dbReference>
<comment type="subunit">
    <text evidence="3">The complex is composed of two ATP-binding proteins (UgpC), two transmembrane proteins (UgpA and UgpE) and a solute-binding protein (UgpB).</text>
</comment>